<dbReference type="SMART" id="SM00271">
    <property type="entry name" value="DnaJ"/>
    <property type="match status" value="1"/>
</dbReference>
<evidence type="ECO:0000256" key="3">
    <source>
        <dbReference type="SAM" id="MobiDB-lite"/>
    </source>
</evidence>
<keyword evidence="7" id="KW-1185">Reference proteome</keyword>
<comment type="similarity">
    <text evidence="2">Belongs to the NAD(P)-dependent epimerase/dehydratase family. Dihydroflavonol-4-reductase subfamily.</text>
</comment>
<keyword evidence="1" id="KW-0560">Oxidoreductase</keyword>
<dbReference type="InterPro" id="IPR023214">
    <property type="entry name" value="HAD_sf"/>
</dbReference>
<dbReference type="InterPro" id="IPR001623">
    <property type="entry name" value="DnaJ_domain"/>
</dbReference>
<dbReference type="PANTHER" id="PTHR10366">
    <property type="entry name" value="NAD DEPENDENT EPIMERASE/DEHYDRATASE"/>
    <property type="match status" value="1"/>
</dbReference>
<evidence type="ECO:0000256" key="2">
    <source>
        <dbReference type="ARBA" id="ARBA00023445"/>
    </source>
</evidence>
<feature type="compositionally biased region" description="Low complexity" evidence="3">
    <location>
        <begin position="817"/>
        <end position="843"/>
    </location>
</feature>
<dbReference type="Gene3D" id="3.40.50.720">
    <property type="entry name" value="NAD(P)-binding Rossmann-like Domain"/>
    <property type="match status" value="1"/>
</dbReference>
<dbReference type="InterPro" id="IPR050425">
    <property type="entry name" value="NAD(P)_dehydrat-like"/>
</dbReference>
<dbReference type="Pfam" id="PF00226">
    <property type="entry name" value="DnaJ"/>
    <property type="match status" value="1"/>
</dbReference>
<dbReference type="AlphaFoldDB" id="F0Y7Q3"/>
<dbReference type="InterPro" id="IPR036412">
    <property type="entry name" value="HAD-like_sf"/>
</dbReference>
<dbReference type="InterPro" id="IPR036869">
    <property type="entry name" value="J_dom_sf"/>
</dbReference>
<dbReference type="KEGG" id="aaf:AURANDRAFT_63765"/>
<dbReference type="GeneID" id="20224485"/>
<dbReference type="PROSITE" id="PS50076">
    <property type="entry name" value="DNAJ_2"/>
    <property type="match status" value="1"/>
</dbReference>
<evidence type="ECO:0000313" key="6">
    <source>
        <dbReference type="EMBL" id="EGB08472.1"/>
    </source>
</evidence>
<dbReference type="InterPro" id="IPR000595">
    <property type="entry name" value="cNMP-bd_dom"/>
</dbReference>
<feature type="domain" description="J" evidence="5">
    <location>
        <begin position="600"/>
        <end position="664"/>
    </location>
</feature>
<evidence type="ECO:0000259" key="5">
    <source>
        <dbReference type="PROSITE" id="PS50076"/>
    </source>
</evidence>
<dbReference type="PANTHER" id="PTHR10366:SF564">
    <property type="entry name" value="STEROL-4-ALPHA-CARBOXYLATE 3-DEHYDROGENASE, DECARBOXYLATING"/>
    <property type="match status" value="1"/>
</dbReference>
<dbReference type="RefSeq" id="XP_009036485.1">
    <property type="nucleotide sequence ID" value="XM_009038237.1"/>
</dbReference>
<dbReference type="CDD" id="cd06257">
    <property type="entry name" value="DnaJ"/>
    <property type="match status" value="1"/>
</dbReference>
<evidence type="ECO:0000256" key="1">
    <source>
        <dbReference type="ARBA" id="ARBA00023002"/>
    </source>
</evidence>
<dbReference type="InterPro" id="IPR018253">
    <property type="entry name" value="DnaJ_domain_CS"/>
</dbReference>
<sequence>MMLVARRAAATHRGLSTVAVTGASGYIGSYVVAELLARGHSVRAAVRGCDANPAKAAHLLALPGGDRVTLIDGGDLSVDGSFDEAFAGADAVVHTAATVVVGADAAIADASIDGVRNVLRSVDRAPTVQRFIHTSSIAAIQRYDKGAGHVFSEADFNDWSTIENGDAYGYGKTRGEIIARAHFAEGDQSRKFVALNPGIVVGPVMTKAHTKASPLFVRDLIYGNAVPNSEGANFVDVRDVAAAHATALEKAEELDGMRFVLVNDHPCMNILGLGAAAAASFPDYDLRSVPLLPPWKLSLAMAASHLPVVGKYAMTEFQRLLMTTPIHFSNTLAKTHVLDAGFIPLKTSLEDAITSMEPEPMASSNTLGGEFIVAAAAAPEPDAEEVDAAGEAAAAFEARRAALSEAMAPPDDYDASGEDDAVLAEMIREQEAAAAAQARADAEAARDAETAKAAVAEAERADAAAAAAAAPEPEPAADAPKRPATASRANANFRTQTEEIRHERRSDLPPATADRRAPERKPGAPPIAEGDTMARLEDLLARGQADAAAEAAALEAQKARRKNDPAYEARRAQAWGELSPWERRRCDDEVDRVRKLADRGHYAVLGLRRSAPAAAVKQKYRQKALLVHPDKNPSPDAQLAFDALREAHETLGDEAKRRDYDRRMRRKAEVRRQRIVREVRAIVETAAEYVAYRSRDAPKLFYSAMAVAFLLVSGDSSSGGMGVVMRPCSSLLSHQNWDGLPSFGADAAGGSFTGGGLPHYRTTARPPRGAYRPRGPVGKLERLAIQYEVRQPARVMAALVTPDAEAAGATPPLDALRAASPRDPPGAAAAASTPAAPRGASAPRRVVAPERLKCVIFDFDSTLSTPQFLERFGKWAIADKPMLCQSMTDAEVWANLGGAERVATLKAMLDRLRDDGLELYVLSLGFATAIRHHLGVVGLNGYFGEGRVIGQDTPAFQRCKYVKAALIEELMQHNEWHPNVVLFVDDSAKNIGEADRRGTCDTFRVAKEGLDAADCGRILERAKRR</sequence>
<dbReference type="InterPro" id="IPR036291">
    <property type="entry name" value="NAD(P)-bd_dom_sf"/>
</dbReference>
<dbReference type="CDD" id="cd01427">
    <property type="entry name" value="HAD_like"/>
    <property type="match status" value="1"/>
</dbReference>
<gene>
    <name evidence="6" type="ORF">AURANDRAFT_63765</name>
</gene>
<dbReference type="InParanoid" id="F0Y7Q3"/>
<evidence type="ECO:0000259" key="4">
    <source>
        <dbReference type="PROSITE" id="PS50042"/>
    </source>
</evidence>
<dbReference type="SUPFAM" id="SSF56784">
    <property type="entry name" value="HAD-like"/>
    <property type="match status" value="1"/>
</dbReference>
<evidence type="ECO:0008006" key="8">
    <source>
        <dbReference type="Google" id="ProtNLM"/>
    </source>
</evidence>
<reference evidence="6 7" key="1">
    <citation type="journal article" date="2011" name="Proc. Natl. Acad. Sci. U.S.A.">
        <title>Niche of harmful alga Aureococcus anophagefferens revealed through ecogenomics.</title>
        <authorList>
            <person name="Gobler C.J."/>
            <person name="Berry D.L."/>
            <person name="Dyhrman S.T."/>
            <person name="Wilhelm S.W."/>
            <person name="Salamov A."/>
            <person name="Lobanov A.V."/>
            <person name="Zhang Y."/>
            <person name="Collier J.L."/>
            <person name="Wurch L.L."/>
            <person name="Kustka A.B."/>
            <person name="Dill B.D."/>
            <person name="Shah M."/>
            <person name="VerBerkmoes N.C."/>
            <person name="Kuo A."/>
            <person name="Terry A."/>
            <person name="Pangilinan J."/>
            <person name="Lindquist E.A."/>
            <person name="Lucas S."/>
            <person name="Paulsen I.T."/>
            <person name="Hattenrath-Lehmann T.K."/>
            <person name="Talmage S.C."/>
            <person name="Walker E.A."/>
            <person name="Koch F."/>
            <person name="Burson A.M."/>
            <person name="Marcoval M.A."/>
            <person name="Tang Y.Z."/>
            <person name="Lecleir G.R."/>
            <person name="Coyne K.J."/>
            <person name="Berg G.M."/>
            <person name="Bertrand E.M."/>
            <person name="Saito M.A."/>
            <person name="Gladyshev V.N."/>
            <person name="Grigoriev I.V."/>
        </authorList>
    </citation>
    <scope>NUCLEOTIDE SEQUENCE [LARGE SCALE GENOMIC DNA]</scope>
    <source>
        <strain evidence="7">CCMP 1984</strain>
    </source>
</reference>
<name>F0Y7Q3_AURAN</name>
<dbReference type="InterPro" id="IPR001509">
    <property type="entry name" value="Epimerase_deHydtase"/>
</dbReference>
<feature type="domain" description="Cyclic nucleotide-binding" evidence="4">
    <location>
        <begin position="914"/>
        <end position="954"/>
    </location>
</feature>
<dbReference type="Pfam" id="PF01370">
    <property type="entry name" value="Epimerase"/>
    <property type="match status" value="1"/>
</dbReference>
<proteinExistence type="inferred from homology"/>
<dbReference type="GO" id="GO:0016616">
    <property type="term" value="F:oxidoreductase activity, acting on the CH-OH group of donors, NAD or NADP as acceptor"/>
    <property type="evidence" value="ECO:0007669"/>
    <property type="project" value="TreeGrafter"/>
</dbReference>
<dbReference type="eggNOG" id="KOG1502">
    <property type="taxonomic scope" value="Eukaryota"/>
</dbReference>
<dbReference type="Proteomes" id="UP000002729">
    <property type="component" value="Unassembled WGS sequence"/>
</dbReference>
<dbReference type="SUPFAM" id="SSF46565">
    <property type="entry name" value="Chaperone J-domain"/>
    <property type="match status" value="1"/>
</dbReference>
<organism evidence="7">
    <name type="scientific">Aureococcus anophagefferens</name>
    <name type="common">Harmful bloom alga</name>
    <dbReference type="NCBI Taxonomy" id="44056"/>
    <lineage>
        <taxon>Eukaryota</taxon>
        <taxon>Sar</taxon>
        <taxon>Stramenopiles</taxon>
        <taxon>Ochrophyta</taxon>
        <taxon>Pelagophyceae</taxon>
        <taxon>Pelagomonadales</taxon>
        <taxon>Pelagomonadaceae</taxon>
        <taxon>Aureococcus</taxon>
    </lineage>
</organism>
<dbReference type="PRINTS" id="PR00625">
    <property type="entry name" value="JDOMAIN"/>
</dbReference>
<dbReference type="EMBL" id="GL833127">
    <property type="protein sequence ID" value="EGB08472.1"/>
    <property type="molecule type" value="Genomic_DNA"/>
</dbReference>
<feature type="region of interest" description="Disordered" evidence="3">
    <location>
        <begin position="463"/>
        <end position="530"/>
    </location>
</feature>
<accession>F0Y7Q3</accession>
<dbReference type="Gene3D" id="3.40.50.1000">
    <property type="entry name" value="HAD superfamily/HAD-like"/>
    <property type="match status" value="1"/>
</dbReference>
<dbReference type="Gene3D" id="1.10.287.110">
    <property type="entry name" value="DnaJ domain"/>
    <property type="match status" value="1"/>
</dbReference>
<evidence type="ECO:0000313" key="7">
    <source>
        <dbReference type="Proteomes" id="UP000002729"/>
    </source>
</evidence>
<feature type="compositionally biased region" description="Low complexity" evidence="3">
    <location>
        <begin position="463"/>
        <end position="484"/>
    </location>
</feature>
<dbReference type="PROSITE" id="PS50042">
    <property type="entry name" value="CNMP_BINDING_3"/>
    <property type="match status" value="1"/>
</dbReference>
<protein>
    <recommendedName>
        <fullName evidence="8">J domain-containing protein</fullName>
    </recommendedName>
</protein>
<dbReference type="PROSITE" id="PS00636">
    <property type="entry name" value="DNAJ_1"/>
    <property type="match status" value="1"/>
</dbReference>
<dbReference type="eggNOG" id="KOG0720">
    <property type="taxonomic scope" value="Eukaryota"/>
</dbReference>
<dbReference type="OrthoDB" id="2735536at2759"/>
<dbReference type="SUPFAM" id="SSF51735">
    <property type="entry name" value="NAD(P)-binding Rossmann-fold domains"/>
    <property type="match status" value="1"/>
</dbReference>
<feature type="region of interest" description="Disordered" evidence="3">
    <location>
        <begin position="814"/>
        <end position="843"/>
    </location>
</feature>
<feature type="compositionally biased region" description="Basic and acidic residues" evidence="3">
    <location>
        <begin position="496"/>
        <end position="522"/>
    </location>
</feature>